<comment type="caution">
    <text evidence="1">The sequence shown here is derived from an EMBL/GenBank/DDBJ whole genome shotgun (WGS) entry which is preliminary data.</text>
</comment>
<sequence length="73" mass="7860">MTLGVCDSLIGGASFGALSKKQVKAGGVRDSRKPPTRIPACFLVRAKGSIKQQIRNEEEAFSLQFLEPVMSAH</sequence>
<keyword evidence="2" id="KW-1185">Reference proteome</keyword>
<proteinExistence type="predicted"/>
<organism evidence="1 2">
    <name type="scientific">Colletotrichum truncatum</name>
    <name type="common">Anthracnose fungus</name>
    <name type="synonym">Colletotrichum capsici</name>
    <dbReference type="NCBI Taxonomy" id="5467"/>
    <lineage>
        <taxon>Eukaryota</taxon>
        <taxon>Fungi</taxon>
        <taxon>Dikarya</taxon>
        <taxon>Ascomycota</taxon>
        <taxon>Pezizomycotina</taxon>
        <taxon>Sordariomycetes</taxon>
        <taxon>Hypocreomycetidae</taxon>
        <taxon>Glomerellales</taxon>
        <taxon>Glomerellaceae</taxon>
        <taxon>Colletotrichum</taxon>
        <taxon>Colletotrichum truncatum species complex</taxon>
    </lineage>
</organism>
<accession>A0ACC3Z0S5</accession>
<gene>
    <name evidence="1" type="ORF">CTRU02_207423</name>
</gene>
<dbReference type="EMBL" id="VUJX02000004">
    <property type="protein sequence ID" value="KAL0937692.1"/>
    <property type="molecule type" value="Genomic_DNA"/>
</dbReference>
<evidence type="ECO:0000313" key="1">
    <source>
        <dbReference type="EMBL" id="KAL0937692.1"/>
    </source>
</evidence>
<protein>
    <submittedName>
        <fullName evidence="1">Uncharacterized protein</fullName>
    </submittedName>
</protein>
<name>A0ACC3Z0S5_COLTU</name>
<dbReference type="Proteomes" id="UP000805649">
    <property type="component" value="Unassembled WGS sequence"/>
</dbReference>
<reference evidence="1 2" key="1">
    <citation type="journal article" date="2020" name="Phytopathology">
        <title>Genome Sequence Resources of Colletotrichum truncatum, C. plurivorum, C. musicola, and C. sojae: Four Species Pathogenic to Soybean (Glycine max).</title>
        <authorList>
            <person name="Rogerio F."/>
            <person name="Boufleur T.R."/>
            <person name="Ciampi-Guillardi M."/>
            <person name="Sukno S.A."/>
            <person name="Thon M.R."/>
            <person name="Massola Junior N.S."/>
            <person name="Baroncelli R."/>
        </authorList>
    </citation>
    <scope>NUCLEOTIDE SEQUENCE [LARGE SCALE GENOMIC DNA]</scope>
    <source>
        <strain evidence="1 2">CMES1059</strain>
    </source>
</reference>
<evidence type="ECO:0000313" key="2">
    <source>
        <dbReference type="Proteomes" id="UP000805649"/>
    </source>
</evidence>